<reference evidence="1" key="1">
    <citation type="submission" date="2022-12" db="EMBL/GenBank/DDBJ databases">
        <title>Genome Sequence of Lasiodiplodia mahajangana.</title>
        <authorList>
            <person name="Buettner E."/>
        </authorList>
    </citation>
    <scope>NUCLEOTIDE SEQUENCE</scope>
    <source>
        <strain evidence="1">VT137</strain>
    </source>
</reference>
<sequence>MTHGIARFCFESAAAATPTPAQLDRTTAETSVTDMALSLPGGAGAIIAAPTRNPRYSPIIFPSSGQQTGLGIPALESISSHADISSNAEHSVPRLSTLQAGELDAMEQPT</sequence>
<dbReference type="Proteomes" id="UP001153332">
    <property type="component" value="Unassembled WGS sequence"/>
</dbReference>
<proteinExistence type="predicted"/>
<keyword evidence="2" id="KW-1185">Reference proteome</keyword>
<protein>
    <submittedName>
        <fullName evidence="1">Uncharacterized protein</fullName>
    </submittedName>
</protein>
<evidence type="ECO:0000313" key="1">
    <source>
        <dbReference type="EMBL" id="KAJ8127180.1"/>
    </source>
</evidence>
<organism evidence="1 2">
    <name type="scientific">Lasiodiplodia mahajangana</name>
    <dbReference type="NCBI Taxonomy" id="1108764"/>
    <lineage>
        <taxon>Eukaryota</taxon>
        <taxon>Fungi</taxon>
        <taxon>Dikarya</taxon>
        <taxon>Ascomycota</taxon>
        <taxon>Pezizomycotina</taxon>
        <taxon>Dothideomycetes</taxon>
        <taxon>Dothideomycetes incertae sedis</taxon>
        <taxon>Botryosphaeriales</taxon>
        <taxon>Botryosphaeriaceae</taxon>
        <taxon>Lasiodiplodia</taxon>
    </lineage>
</organism>
<comment type="caution">
    <text evidence="1">The sequence shown here is derived from an EMBL/GenBank/DDBJ whole genome shotgun (WGS) entry which is preliminary data.</text>
</comment>
<name>A0ACC2JIC8_9PEZI</name>
<dbReference type="EMBL" id="JAPUUL010001528">
    <property type="protein sequence ID" value="KAJ8127180.1"/>
    <property type="molecule type" value="Genomic_DNA"/>
</dbReference>
<accession>A0ACC2JIC8</accession>
<gene>
    <name evidence="1" type="ORF">O1611_g6458</name>
</gene>
<evidence type="ECO:0000313" key="2">
    <source>
        <dbReference type="Proteomes" id="UP001153332"/>
    </source>
</evidence>